<dbReference type="PROSITE" id="PS50097">
    <property type="entry name" value="BTB"/>
    <property type="match status" value="1"/>
</dbReference>
<dbReference type="SMART" id="SM00875">
    <property type="entry name" value="BACK"/>
    <property type="match status" value="1"/>
</dbReference>
<dbReference type="InterPro" id="IPR011705">
    <property type="entry name" value="BACK"/>
</dbReference>
<evidence type="ECO:0000313" key="3">
    <source>
        <dbReference type="EMBL" id="KAK4812071.1"/>
    </source>
</evidence>
<sequence>MSRGERGGHAELCPECKDPAAAAQRHKGLRPRTGLRHGVGLWHGTAVPGGGRNRRQMEMAPCHAGARRSTLSRHPRVRGWGPGSGWDAQGLEAVPLVTAGPSFHQSMWRRGLGGLVAYISAKQAPHTRAATRAGRCACEAMARLTGARPVATRRWGCAAAAFLLLLLTVQAAQKADLSGDATAATINHSLTLLQRLQELLQNGNGSDSVLRVRTAASDEAKVFHTHQLLLSLQSEVFESLLRNQSIVTLHEPPETAALFEKFIRHVGTPWDGDIRRDTAPLGTTGTPRDGDAGRDAAKEGGCSLGDHGDPTGWRDAAKEGGCSPGELPEQGAGWQIGGRQRHRPALCPRYLYCGGVSILLHQAIPMHQLASKYRVWGLQRGVADYMKTHLASESSQGHVVGWYHYAVRIGDAALQESCLQFLAWNLSAVLGSAEWGSVSVELLLLLLERSDLVLHSELELYTAVEGWLSRRQPEDPVAERVLRAIRYPMIAPSQLFRLQVQSAVLARHYSAVQDLLFQAFQFHAASPLHFAKYFDVNCSMFLPRNYLAPSWGSQWVINNPARDDRSTSFQTQLGPSSHDAGKRVTWNVLFSPRWLPVSLRPVYSDSVSGAVQPVRIEDGRPRLVITPAMSSPDFAGVSFQKTVLVGVRQQGRVLVKHAYSFHQSSDEAADFLAHADLQKRASEYLIDNSLHLHIIIKPIYHSLIKVKK</sequence>
<dbReference type="InterPro" id="IPR051481">
    <property type="entry name" value="BTB-POZ/Galectin-3-binding"/>
</dbReference>
<feature type="domain" description="BTB" evidence="2">
    <location>
        <begin position="206"/>
        <end position="266"/>
    </location>
</feature>
<dbReference type="InterPro" id="IPR000210">
    <property type="entry name" value="BTB/POZ_dom"/>
</dbReference>
<dbReference type="EMBL" id="JAUNZN010000016">
    <property type="protein sequence ID" value="KAK4812071.1"/>
    <property type="molecule type" value="Genomic_DNA"/>
</dbReference>
<feature type="compositionally biased region" description="Basic residues" evidence="1">
    <location>
        <begin position="24"/>
        <end position="35"/>
    </location>
</feature>
<reference evidence="3 4" key="1">
    <citation type="journal article" date="2023" name="J. Hered.">
        <title>Chromosome-level genome of the wood stork (Mycteria americana) provides insight into avian chromosome evolution.</title>
        <authorList>
            <person name="Flamio R. Jr."/>
            <person name="Ramstad K.M."/>
        </authorList>
    </citation>
    <scope>NUCLEOTIDE SEQUENCE [LARGE SCALE GENOMIC DNA]</scope>
    <source>
        <strain evidence="3">JAX WOST 10</strain>
    </source>
</reference>
<gene>
    <name evidence="3" type="ORF">QYF61_026903</name>
</gene>
<evidence type="ECO:0000259" key="2">
    <source>
        <dbReference type="PROSITE" id="PS50097"/>
    </source>
</evidence>
<dbReference type="PANTHER" id="PTHR24410:SF12">
    <property type="entry name" value="BTB_POZ DOMAIN-CONTAINING PROTEIN 17"/>
    <property type="match status" value="1"/>
</dbReference>
<feature type="compositionally biased region" description="Basic and acidic residues" evidence="1">
    <location>
        <begin position="288"/>
        <end position="298"/>
    </location>
</feature>
<proteinExistence type="predicted"/>
<comment type="caution">
    <text evidence="3">The sequence shown here is derived from an EMBL/GenBank/DDBJ whole genome shotgun (WGS) entry which is preliminary data.</text>
</comment>
<keyword evidence="4" id="KW-1185">Reference proteome</keyword>
<dbReference type="Pfam" id="PF07707">
    <property type="entry name" value="BACK"/>
    <property type="match status" value="1"/>
</dbReference>
<dbReference type="InterPro" id="IPR056184">
    <property type="entry name" value="TRAF_BTBD17"/>
</dbReference>
<dbReference type="SUPFAM" id="SSF54695">
    <property type="entry name" value="POZ domain"/>
    <property type="match status" value="1"/>
</dbReference>
<protein>
    <recommendedName>
        <fullName evidence="2">BTB domain-containing protein</fullName>
    </recommendedName>
</protein>
<evidence type="ECO:0000256" key="1">
    <source>
        <dbReference type="SAM" id="MobiDB-lite"/>
    </source>
</evidence>
<evidence type="ECO:0000313" key="4">
    <source>
        <dbReference type="Proteomes" id="UP001333110"/>
    </source>
</evidence>
<organism evidence="3 4">
    <name type="scientific">Mycteria americana</name>
    <name type="common">Wood stork</name>
    <dbReference type="NCBI Taxonomy" id="33587"/>
    <lineage>
        <taxon>Eukaryota</taxon>
        <taxon>Metazoa</taxon>
        <taxon>Chordata</taxon>
        <taxon>Craniata</taxon>
        <taxon>Vertebrata</taxon>
        <taxon>Euteleostomi</taxon>
        <taxon>Archelosauria</taxon>
        <taxon>Archosauria</taxon>
        <taxon>Dinosauria</taxon>
        <taxon>Saurischia</taxon>
        <taxon>Theropoda</taxon>
        <taxon>Coelurosauria</taxon>
        <taxon>Aves</taxon>
        <taxon>Neognathae</taxon>
        <taxon>Neoaves</taxon>
        <taxon>Aequornithes</taxon>
        <taxon>Ciconiiformes</taxon>
        <taxon>Ciconiidae</taxon>
        <taxon>Mycteria</taxon>
    </lineage>
</organism>
<dbReference type="Pfam" id="PF23651">
    <property type="entry name" value="TRAF_BTBD17"/>
    <property type="match status" value="1"/>
</dbReference>
<dbReference type="Gene3D" id="1.25.40.420">
    <property type="match status" value="1"/>
</dbReference>
<dbReference type="Proteomes" id="UP001333110">
    <property type="component" value="Unassembled WGS sequence"/>
</dbReference>
<dbReference type="InterPro" id="IPR011333">
    <property type="entry name" value="SKP1/BTB/POZ_sf"/>
</dbReference>
<dbReference type="AlphaFoldDB" id="A0AAN7RX69"/>
<name>A0AAN7RX69_MYCAM</name>
<accession>A0AAN7RX69</accession>
<dbReference type="PANTHER" id="PTHR24410">
    <property type="entry name" value="HL07962P-RELATED"/>
    <property type="match status" value="1"/>
</dbReference>
<feature type="region of interest" description="Disordered" evidence="1">
    <location>
        <begin position="273"/>
        <end position="332"/>
    </location>
</feature>
<feature type="region of interest" description="Disordered" evidence="1">
    <location>
        <begin position="23"/>
        <end position="54"/>
    </location>
</feature>
<dbReference type="CDD" id="cd18493">
    <property type="entry name" value="BACK_BTBD17"/>
    <property type="match status" value="1"/>
</dbReference>
<dbReference type="Gene3D" id="3.30.710.10">
    <property type="entry name" value="Potassium Channel Kv1.1, Chain A"/>
    <property type="match status" value="2"/>
</dbReference>